<dbReference type="RefSeq" id="WP_101577602.1">
    <property type="nucleotide sequence ID" value="NZ_PGVA01000026.1"/>
</dbReference>
<dbReference type="Proteomes" id="UP000235114">
    <property type="component" value="Unassembled WGS sequence"/>
</dbReference>
<protein>
    <submittedName>
        <fullName evidence="2">Uncharacterized protein</fullName>
    </submittedName>
</protein>
<feature type="transmembrane region" description="Helical" evidence="1">
    <location>
        <begin position="27"/>
        <end position="48"/>
    </location>
</feature>
<feature type="transmembrane region" description="Helical" evidence="1">
    <location>
        <begin position="91"/>
        <end position="109"/>
    </location>
</feature>
<keyword evidence="1" id="KW-0472">Membrane</keyword>
<feature type="transmembrane region" description="Helical" evidence="1">
    <location>
        <begin position="121"/>
        <end position="138"/>
    </location>
</feature>
<evidence type="ECO:0000256" key="1">
    <source>
        <dbReference type="SAM" id="Phobius"/>
    </source>
</evidence>
<dbReference type="OrthoDB" id="2628935at2"/>
<dbReference type="AlphaFoldDB" id="A0A2N5GLJ9"/>
<evidence type="ECO:0000313" key="5">
    <source>
        <dbReference type="Proteomes" id="UP000235114"/>
    </source>
</evidence>
<gene>
    <name evidence="2" type="ORF">CU635_11980</name>
    <name evidence="3" type="ORF">CVD25_14315</name>
</gene>
<name>A0A2N5GLJ9_9BACI</name>
<accession>A0A2N5GLJ9</accession>
<sequence length="172" mass="20583">MHLFLIVFVITAAFIWGDWKNWYSYYPTMLFVALASILYNLLAANYWLWKYEPIPQFSYIITDLAYSFLVLPGATILYLSHIIGKESKKKVFYIFKWVICSSIVESIYYHFDMIHYFHGWNVYYSLMFYTVMYTIIYIHFRKPLLAIALSIPFTVFLIFFFDVPAGTPIELR</sequence>
<dbReference type="EMBL" id="PGVA01000026">
    <property type="protein sequence ID" value="PLR82515.1"/>
    <property type="molecule type" value="Genomic_DNA"/>
</dbReference>
<dbReference type="EMBL" id="PGVD01000037">
    <property type="protein sequence ID" value="PLR95686.1"/>
    <property type="molecule type" value="Genomic_DNA"/>
</dbReference>
<keyword evidence="1" id="KW-1133">Transmembrane helix</keyword>
<evidence type="ECO:0000313" key="4">
    <source>
        <dbReference type="Proteomes" id="UP000234951"/>
    </source>
</evidence>
<feature type="transmembrane region" description="Helical" evidence="1">
    <location>
        <begin position="144"/>
        <end position="163"/>
    </location>
</feature>
<reference evidence="2 4" key="1">
    <citation type="submission" date="2017-11" db="EMBL/GenBank/DDBJ databases">
        <title>Comparitive Functional Genomics of Dry Heat Resistant strains isolated from the Viking Spacecraft.</title>
        <authorList>
            <person name="Seuylemezian A."/>
            <person name="Cooper K."/>
            <person name="Vaishampayan P."/>
        </authorList>
    </citation>
    <scope>NUCLEOTIDE SEQUENCE [LARGE SCALE GENOMIC DNA]</scope>
    <source>
        <strain evidence="2 4">M4.6</strain>
    </source>
</reference>
<keyword evidence="1" id="KW-0812">Transmembrane</keyword>
<reference evidence="3 5" key="2">
    <citation type="submission" date="2017-12" db="EMBL/GenBank/DDBJ databases">
        <title>Comparative Functional Genomics of Dry Heat Resistant strains isolated from the Viking Spacecraft.</title>
        <authorList>
            <person name="Seuylemezian A."/>
            <person name="Cooper K."/>
            <person name="Vaishampayan P."/>
        </authorList>
    </citation>
    <scope>NUCLEOTIDE SEQUENCE [LARGE SCALE GENOMIC DNA]</scope>
    <source>
        <strain evidence="3 5">ATCC 29669</strain>
    </source>
</reference>
<feature type="transmembrane region" description="Helical" evidence="1">
    <location>
        <begin position="60"/>
        <end position="79"/>
    </location>
</feature>
<comment type="caution">
    <text evidence="2">The sequence shown here is derived from an EMBL/GenBank/DDBJ whole genome shotgun (WGS) entry which is preliminary data.</text>
</comment>
<dbReference type="NCBIfam" id="NF041644">
    <property type="entry name" value="CBO0543_fam"/>
    <property type="match status" value="1"/>
</dbReference>
<keyword evidence="5" id="KW-1185">Reference proteome</keyword>
<dbReference type="InterPro" id="IPR048147">
    <property type="entry name" value="CBO0543-like"/>
</dbReference>
<evidence type="ECO:0000313" key="2">
    <source>
        <dbReference type="EMBL" id="PLR82515.1"/>
    </source>
</evidence>
<dbReference type="Proteomes" id="UP000234951">
    <property type="component" value="Unassembled WGS sequence"/>
</dbReference>
<evidence type="ECO:0000313" key="3">
    <source>
        <dbReference type="EMBL" id="PLR95686.1"/>
    </source>
</evidence>
<organism evidence="2 4">
    <name type="scientific">Bacillus canaveralius</name>
    <dbReference type="NCBI Taxonomy" id="1403243"/>
    <lineage>
        <taxon>Bacteria</taxon>
        <taxon>Bacillati</taxon>
        <taxon>Bacillota</taxon>
        <taxon>Bacilli</taxon>
        <taxon>Bacillales</taxon>
        <taxon>Bacillaceae</taxon>
        <taxon>Bacillus</taxon>
    </lineage>
</organism>
<proteinExistence type="predicted"/>